<keyword evidence="4 8" id="KW-0949">S-adenosyl-L-methionine</keyword>
<sequence>MSFNCYKDIIEEGDTVILYINPQAMYAIQALSIIENRKGEKVENIMQTKYGALKISSLFGKRFGSKVNLSNGWAYVLYPTPELWTQTLPHRTQIIYTPDIGLIMFMLELKPGSIVVESGTGSGSLTHAMAFRVKPSGHIYTYDFHEQRAEQAQKEFKSHGLSDIVTSQCRDVCQNGFSDEVVGKADAVFLDLPHPHLVVPFAIKALKSTGGGRICTFSPCIEQVMRTCQVLKDHGFIQLTTIECLEKEYQVLNRTVTTFTGIRQLPSTDSQSQNAAAEESAGPAEKKFVACVPSACPRGHTGYLTTATYLMENPLSRRSDTEGENKCEN</sequence>
<evidence type="ECO:0000256" key="1">
    <source>
        <dbReference type="ARBA" id="ARBA00004123"/>
    </source>
</evidence>
<evidence type="ECO:0000256" key="2">
    <source>
        <dbReference type="ARBA" id="ARBA00022603"/>
    </source>
</evidence>
<evidence type="ECO:0000256" key="4">
    <source>
        <dbReference type="ARBA" id="ARBA00022691"/>
    </source>
</evidence>
<organism evidence="11 12">
    <name type="scientific">Cinara cedri</name>
    <dbReference type="NCBI Taxonomy" id="506608"/>
    <lineage>
        <taxon>Eukaryota</taxon>
        <taxon>Metazoa</taxon>
        <taxon>Ecdysozoa</taxon>
        <taxon>Arthropoda</taxon>
        <taxon>Hexapoda</taxon>
        <taxon>Insecta</taxon>
        <taxon>Pterygota</taxon>
        <taxon>Neoptera</taxon>
        <taxon>Paraneoptera</taxon>
        <taxon>Hemiptera</taxon>
        <taxon>Sternorrhyncha</taxon>
        <taxon>Aphidomorpha</taxon>
        <taxon>Aphidoidea</taxon>
        <taxon>Aphididae</taxon>
        <taxon>Lachninae</taxon>
        <taxon>Cinara</taxon>
    </lineage>
</organism>
<dbReference type="InterPro" id="IPR014816">
    <property type="entry name" value="tRNA_MeTrfase_Gcd14"/>
</dbReference>
<feature type="domain" description="tRNA (adenine(58)-N(1))-methyltransferase catalytic subunit TRM61 C-terminal" evidence="10">
    <location>
        <begin position="72"/>
        <end position="308"/>
    </location>
</feature>
<comment type="catalytic activity">
    <reaction evidence="7">
        <text>an adenosine in mRNA + S-adenosyl-L-methionine = an N(1)-methyladenosine in mRNA + S-adenosyl-L-homocysteine + H(+)</text>
        <dbReference type="Rhea" id="RHEA:55392"/>
        <dbReference type="Rhea" id="RHEA-COMP:12414"/>
        <dbReference type="Rhea" id="RHEA-COMP:12415"/>
        <dbReference type="ChEBI" id="CHEBI:15378"/>
        <dbReference type="ChEBI" id="CHEBI:57856"/>
        <dbReference type="ChEBI" id="CHEBI:59789"/>
        <dbReference type="ChEBI" id="CHEBI:74411"/>
        <dbReference type="ChEBI" id="CHEBI:74491"/>
    </reaction>
</comment>
<dbReference type="Gene3D" id="3.10.330.20">
    <property type="match status" value="1"/>
</dbReference>
<evidence type="ECO:0000256" key="7">
    <source>
        <dbReference type="ARBA" id="ARBA00048481"/>
    </source>
</evidence>
<dbReference type="PROSITE" id="PS51620">
    <property type="entry name" value="SAM_TRM61"/>
    <property type="match status" value="1"/>
</dbReference>
<keyword evidence="5 8" id="KW-0819">tRNA processing</keyword>
<dbReference type="InterPro" id="IPR029063">
    <property type="entry name" value="SAM-dependent_MTases_sf"/>
</dbReference>
<dbReference type="PANTHER" id="PTHR12133">
    <property type="entry name" value="TRNA (ADENINE(58)-N(1))-METHYLTRANSFERASE"/>
    <property type="match status" value="1"/>
</dbReference>
<dbReference type="FunFam" id="3.10.330.20:FF:000002">
    <property type="entry name" value="tRNA (adenine(58)-N(1))-methyltransferase catalytic subunit TRMT61A"/>
    <property type="match status" value="1"/>
</dbReference>
<dbReference type="AlphaFoldDB" id="A0A5E4MHH5"/>
<evidence type="ECO:0000256" key="6">
    <source>
        <dbReference type="ARBA" id="ARBA00023242"/>
    </source>
</evidence>
<feature type="binding site" evidence="9">
    <location>
        <begin position="122"/>
        <end position="125"/>
    </location>
    <ligand>
        <name>S-adenosyl-L-methionine</name>
        <dbReference type="ChEBI" id="CHEBI:59789"/>
    </ligand>
</feature>
<dbReference type="GO" id="GO:0160107">
    <property type="term" value="F:tRNA (adenine(58)-N1)-methyltransferase activity"/>
    <property type="evidence" value="ECO:0007669"/>
    <property type="project" value="UniProtKB-EC"/>
</dbReference>
<dbReference type="GO" id="GO:0031515">
    <property type="term" value="C:tRNA (m1A) methyltransferase complex"/>
    <property type="evidence" value="ECO:0007669"/>
    <property type="project" value="UniProtKB-UniRule"/>
</dbReference>
<evidence type="ECO:0000256" key="8">
    <source>
        <dbReference type="PIRNR" id="PIRNR017269"/>
    </source>
</evidence>
<proteinExistence type="inferred from homology"/>
<dbReference type="Proteomes" id="UP000325440">
    <property type="component" value="Unassembled WGS sequence"/>
</dbReference>
<keyword evidence="3 8" id="KW-0808">Transferase</keyword>
<dbReference type="PANTHER" id="PTHR12133:SF2">
    <property type="entry name" value="TRNA (ADENINE(58)-N(1))-METHYLTRANSFERASE CATALYTIC SUBUNIT TRMT61A"/>
    <property type="match status" value="1"/>
</dbReference>
<protein>
    <recommendedName>
        <fullName evidence="8">tRNA (adenine(58)-N(1))-methyltransferase catalytic subunit TRMT61A</fullName>
        <ecNumber evidence="8">2.1.1.220</ecNumber>
    </recommendedName>
</protein>
<evidence type="ECO:0000256" key="9">
    <source>
        <dbReference type="PIRSR" id="PIRSR017269-1"/>
    </source>
</evidence>
<dbReference type="OrthoDB" id="1925287at2759"/>
<evidence type="ECO:0000313" key="11">
    <source>
        <dbReference type="EMBL" id="VVC29323.1"/>
    </source>
</evidence>
<accession>A0A5E4MHH5</accession>
<dbReference type="EMBL" id="CABPRJ010000490">
    <property type="protein sequence ID" value="VVC29323.1"/>
    <property type="molecule type" value="Genomic_DNA"/>
</dbReference>
<name>A0A5E4MHH5_9HEMI</name>
<feature type="binding site" evidence="9">
    <location>
        <position position="143"/>
    </location>
    <ligand>
        <name>S-adenosyl-L-methionine</name>
        <dbReference type="ChEBI" id="CHEBI:59789"/>
    </ligand>
</feature>
<feature type="binding site" evidence="9">
    <location>
        <position position="191"/>
    </location>
    <ligand>
        <name>S-adenosyl-L-methionine</name>
        <dbReference type="ChEBI" id="CHEBI:59789"/>
    </ligand>
</feature>
<dbReference type="Pfam" id="PF08704">
    <property type="entry name" value="GCD14"/>
    <property type="match status" value="1"/>
</dbReference>
<dbReference type="EC" id="2.1.1.220" evidence="8"/>
<gene>
    <name evidence="11" type="ORF">CINCED_3A013804</name>
</gene>
<comment type="subcellular location">
    <subcellularLocation>
        <location evidence="1 8">Nucleus</location>
    </subcellularLocation>
</comment>
<dbReference type="InterPro" id="IPR049470">
    <property type="entry name" value="TRM61_C"/>
</dbReference>
<dbReference type="GO" id="GO:0005634">
    <property type="term" value="C:nucleus"/>
    <property type="evidence" value="ECO:0007669"/>
    <property type="project" value="UniProtKB-SubCell"/>
</dbReference>
<evidence type="ECO:0000256" key="3">
    <source>
        <dbReference type="ARBA" id="ARBA00022679"/>
    </source>
</evidence>
<dbReference type="PIRSF" id="PIRSF017269">
    <property type="entry name" value="GCD14"/>
    <property type="match status" value="1"/>
</dbReference>
<comment type="function">
    <text evidence="8">Catalytic subunit of tRNA (adenine-N(1)-)-methyltransferase, which catalyzes the formation of N(1)-methyladenine at position 58 (m1A58) in initiator methionyl-tRNA.</text>
</comment>
<dbReference type="SUPFAM" id="SSF53335">
    <property type="entry name" value="S-adenosyl-L-methionine-dependent methyltransferases"/>
    <property type="match status" value="1"/>
</dbReference>
<keyword evidence="6 8" id="KW-0539">Nucleus</keyword>
<keyword evidence="12" id="KW-1185">Reference proteome</keyword>
<evidence type="ECO:0000256" key="5">
    <source>
        <dbReference type="ARBA" id="ARBA00022694"/>
    </source>
</evidence>
<dbReference type="GO" id="GO:0030488">
    <property type="term" value="P:tRNA methylation"/>
    <property type="evidence" value="ECO:0007669"/>
    <property type="project" value="InterPro"/>
</dbReference>
<comment type="similarity">
    <text evidence="8">Belongs to the class I-like SAM-binding methyltransferase superfamily. TRM61 family.</text>
</comment>
<comment type="catalytic activity">
    <reaction evidence="8">
        <text>adenosine(58) in tRNA + S-adenosyl-L-methionine = N(1)-methyladenosine(58) in tRNA + S-adenosyl-L-homocysteine + H(+)</text>
        <dbReference type="Rhea" id="RHEA:43152"/>
        <dbReference type="Rhea" id="RHEA-COMP:10365"/>
        <dbReference type="Rhea" id="RHEA-COMP:10366"/>
        <dbReference type="ChEBI" id="CHEBI:15378"/>
        <dbReference type="ChEBI" id="CHEBI:57856"/>
        <dbReference type="ChEBI" id="CHEBI:59789"/>
        <dbReference type="ChEBI" id="CHEBI:74411"/>
        <dbReference type="ChEBI" id="CHEBI:74491"/>
        <dbReference type="EC" id="2.1.1.220"/>
    </reaction>
</comment>
<evidence type="ECO:0000259" key="10">
    <source>
        <dbReference type="Pfam" id="PF08704"/>
    </source>
</evidence>
<evidence type="ECO:0000313" key="12">
    <source>
        <dbReference type="Proteomes" id="UP000325440"/>
    </source>
</evidence>
<keyword evidence="2 8" id="KW-0489">Methyltransferase</keyword>
<reference evidence="11 12" key="1">
    <citation type="submission" date="2019-08" db="EMBL/GenBank/DDBJ databases">
        <authorList>
            <person name="Alioto T."/>
            <person name="Alioto T."/>
            <person name="Gomez Garrido J."/>
        </authorList>
    </citation>
    <scope>NUCLEOTIDE SEQUENCE [LARGE SCALE GENOMIC DNA]</scope>
</reference>
<dbReference type="Gene3D" id="3.40.50.150">
    <property type="entry name" value="Vaccinia Virus protein VP39"/>
    <property type="match status" value="1"/>
</dbReference>